<evidence type="ECO:0000256" key="8">
    <source>
        <dbReference type="ARBA" id="ARBA00023065"/>
    </source>
</evidence>
<keyword evidence="6" id="KW-0375">Hydrogen ion transport</keyword>
<dbReference type="NCBIfam" id="TIGR01131">
    <property type="entry name" value="ATP_synt_6_or_A"/>
    <property type="match status" value="1"/>
</dbReference>
<dbReference type="InterPro" id="IPR000568">
    <property type="entry name" value="ATP_synth_F0_asu"/>
</dbReference>
<sequence length="190" mass="22513">MKMKNFFFLDLMFSMFEFNTMKMIFNFLFSIFLVKLIYKNLFINLSGYNFFLKVMSFIFLFNILSMLPYGYNLTSLSTNLILSFTIWFSMMFFFLIKYTNKNVGHFLPQGSPTMMMFPLVIIETISVLMRPLSLGVRLMSNITSGHLVMHLMSEVTILGLIFLTLFEFFVCFIQSYIFFLLSNIYLQELN</sequence>
<accession>A0A0A7LFV7</accession>
<dbReference type="InterPro" id="IPR045083">
    <property type="entry name" value="ATP_synth_F0_asu_bact/mt"/>
</dbReference>
<feature type="transmembrane region" description="Helical" evidence="12">
    <location>
        <begin position="77"/>
        <end position="96"/>
    </location>
</feature>
<keyword evidence="13" id="KW-0496">Mitochondrion</keyword>
<feature type="transmembrane region" description="Helical" evidence="12">
    <location>
        <begin position="117"/>
        <end position="136"/>
    </location>
</feature>
<dbReference type="CDD" id="cd00310">
    <property type="entry name" value="ATP-synt_Fo_a_6"/>
    <property type="match status" value="1"/>
</dbReference>
<keyword evidence="5 12" id="KW-0812">Transmembrane</keyword>
<keyword evidence="10" id="KW-0066">ATP synthesis</keyword>
<keyword evidence="4" id="KW-0138">CF(0)</keyword>
<dbReference type="PROSITE" id="PS00449">
    <property type="entry name" value="ATPASE_A"/>
    <property type="match status" value="1"/>
</dbReference>
<evidence type="ECO:0000256" key="4">
    <source>
        <dbReference type="ARBA" id="ARBA00022547"/>
    </source>
</evidence>
<organism evidence="13">
    <name type="scientific">Didemnum vexillum</name>
    <dbReference type="NCBI Taxonomy" id="516032"/>
    <lineage>
        <taxon>Eukaryota</taxon>
        <taxon>Metazoa</taxon>
        <taxon>Chordata</taxon>
        <taxon>Tunicata</taxon>
        <taxon>Ascidiacea</taxon>
        <taxon>Aplousobranchia</taxon>
        <taxon>Didemnidae</taxon>
        <taxon>Didemnum</taxon>
    </lineage>
</organism>
<dbReference type="GO" id="GO:0046933">
    <property type="term" value="F:proton-transporting ATP synthase activity, rotational mechanism"/>
    <property type="evidence" value="ECO:0007669"/>
    <property type="project" value="TreeGrafter"/>
</dbReference>
<dbReference type="InterPro" id="IPR023011">
    <property type="entry name" value="ATP_synth_F0_asu_AS"/>
</dbReference>
<keyword evidence="9 12" id="KW-0472">Membrane</keyword>
<proteinExistence type="inferred from homology"/>
<feature type="transmembrane region" description="Helical" evidence="12">
    <location>
        <begin position="50"/>
        <end position="71"/>
    </location>
</feature>
<dbReference type="Gene3D" id="1.20.120.220">
    <property type="entry name" value="ATP synthase, F0 complex, subunit A"/>
    <property type="match status" value="1"/>
</dbReference>
<evidence type="ECO:0000256" key="3">
    <source>
        <dbReference type="ARBA" id="ARBA00022448"/>
    </source>
</evidence>
<evidence type="ECO:0000313" key="13">
    <source>
        <dbReference type="EMBL" id="AIZ58135.2"/>
    </source>
</evidence>
<evidence type="ECO:0000256" key="12">
    <source>
        <dbReference type="SAM" id="Phobius"/>
    </source>
</evidence>
<comment type="similarity">
    <text evidence="2">Belongs to the ATPase A chain family.</text>
</comment>
<reference evidence="13" key="1">
    <citation type="journal article" date="2014" name="Mar. Genomics">
        <title>Comparison of whole mitochondrial genome sequences from two clades of the invasive ascidian, Didemnum vexillum.</title>
        <authorList>
            <person name="Smith K.F."/>
            <person name="Abbott C.L."/>
            <person name="Saito Y."/>
            <person name="Fidler A.E."/>
        </authorList>
    </citation>
    <scope>NUCLEOTIDE SEQUENCE</scope>
    <source>
        <strain evidence="13">Clade B</strain>
    </source>
</reference>
<protein>
    <recommendedName>
        <fullName evidence="11">ATP synthase subunit a</fullName>
    </recommendedName>
</protein>
<dbReference type="SUPFAM" id="SSF81336">
    <property type="entry name" value="F1F0 ATP synthase subunit A"/>
    <property type="match status" value="1"/>
</dbReference>
<evidence type="ECO:0000256" key="10">
    <source>
        <dbReference type="ARBA" id="ARBA00023310"/>
    </source>
</evidence>
<comment type="subcellular location">
    <subcellularLocation>
        <location evidence="1">Membrane</location>
        <topology evidence="1">Multi-pass membrane protein</topology>
    </subcellularLocation>
    <subcellularLocation>
        <location evidence="11">Mitochondrion inner membrane</location>
        <topology evidence="11">Multi-pass membrane protein</topology>
    </subcellularLocation>
</comment>
<evidence type="ECO:0000256" key="2">
    <source>
        <dbReference type="ARBA" id="ARBA00006810"/>
    </source>
</evidence>
<dbReference type="AlphaFoldDB" id="A0A0A7LFV7"/>
<geneLocation type="mitochondrion" evidence="13"/>
<dbReference type="PANTHER" id="PTHR11410">
    <property type="entry name" value="ATP SYNTHASE SUBUNIT A"/>
    <property type="match status" value="1"/>
</dbReference>
<feature type="transmembrane region" description="Helical" evidence="12">
    <location>
        <begin position="156"/>
        <end position="181"/>
    </location>
</feature>
<keyword evidence="7 12" id="KW-1133">Transmembrane helix</keyword>
<evidence type="ECO:0000256" key="11">
    <source>
        <dbReference type="RuleBase" id="RU004450"/>
    </source>
</evidence>
<evidence type="ECO:0000256" key="9">
    <source>
        <dbReference type="ARBA" id="ARBA00023136"/>
    </source>
</evidence>
<evidence type="ECO:0000256" key="6">
    <source>
        <dbReference type="ARBA" id="ARBA00022781"/>
    </source>
</evidence>
<evidence type="ECO:0000256" key="5">
    <source>
        <dbReference type="ARBA" id="ARBA00022692"/>
    </source>
</evidence>
<dbReference type="PANTHER" id="PTHR11410:SF0">
    <property type="entry name" value="ATP SYNTHASE SUBUNIT A"/>
    <property type="match status" value="1"/>
</dbReference>
<evidence type="ECO:0000256" key="1">
    <source>
        <dbReference type="ARBA" id="ARBA00004141"/>
    </source>
</evidence>
<dbReference type="GO" id="GO:0005743">
    <property type="term" value="C:mitochondrial inner membrane"/>
    <property type="evidence" value="ECO:0007669"/>
    <property type="project" value="UniProtKB-SubCell"/>
</dbReference>
<evidence type="ECO:0000256" key="7">
    <source>
        <dbReference type="ARBA" id="ARBA00022989"/>
    </source>
</evidence>
<dbReference type="PRINTS" id="PR00123">
    <property type="entry name" value="ATPASEA"/>
</dbReference>
<keyword evidence="3" id="KW-0813">Transport</keyword>
<gene>
    <name evidence="13" type="primary">ATP6</name>
</gene>
<keyword evidence="8" id="KW-0406">Ion transport</keyword>
<dbReference type="Pfam" id="PF00119">
    <property type="entry name" value="ATP-synt_A"/>
    <property type="match status" value="1"/>
</dbReference>
<dbReference type="GO" id="GO:0045259">
    <property type="term" value="C:proton-transporting ATP synthase complex"/>
    <property type="evidence" value="ECO:0007669"/>
    <property type="project" value="UniProtKB-KW"/>
</dbReference>
<dbReference type="InterPro" id="IPR035908">
    <property type="entry name" value="F0_ATP_A_sf"/>
</dbReference>
<dbReference type="EMBL" id="KM259617">
    <property type="protein sequence ID" value="AIZ58135.2"/>
    <property type="molecule type" value="Genomic_DNA"/>
</dbReference>
<feature type="transmembrane region" description="Helical" evidence="12">
    <location>
        <begin position="20"/>
        <end position="38"/>
    </location>
</feature>
<name>A0A0A7LFV7_9ASCI</name>